<evidence type="ECO:0000259" key="2">
    <source>
        <dbReference type="Pfam" id="PF01757"/>
    </source>
</evidence>
<keyword evidence="1" id="KW-0812">Transmembrane</keyword>
<dbReference type="PANTHER" id="PTHR23028:SF128">
    <property type="entry name" value="ACYLTRANSFERASE 3 DOMAIN-CONTAINING PROTEIN"/>
    <property type="match status" value="1"/>
</dbReference>
<proteinExistence type="predicted"/>
<dbReference type="PANTHER" id="PTHR23028">
    <property type="entry name" value="ACETYLTRANSFERASE"/>
    <property type="match status" value="1"/>
</dbReference>
<dbReference type="Pfam" id="PF01757">
    <property type="entry name" value="Acyl_transf_3"/>
    <property type="match status" value="1"/>
</dbReference>
<feature type="transmembrane region" description="Helical" evidence="1">
    <location>
        <begin position="46"/>
        <end position="73"/>
    </location>
</feature>
<protein>
    <recommendedName>
        <fullName evidence="2">Acyltransferase 3 domain-containing protein</fullName>
    </recommendedName>
</protein>
<evidence type="ECO:0000313" key="3">
    <source>
        <dbReference type="EMBL" id="KAF2835730.1"/>
    </source>
</evidence>
<evidence type="ECO:0000256" key="1">
    <source>
        <dbReference type="SAM" id="Phobius"/>
    </source>
</evidence>
<dbReference type="Proteomes" id="UP000799429">
    <property type="component" value="Unassembled WGS sequence"/>
</dbReference>
<comment type="caution">
    <text evidence="3">The sequence shown here is derived from an EMBL/GenBank/DDBJ whole genome shotgun (WGS) entry which is preliminary data.</text>
</comment>
<feature type="transmembrane region" description="Helical" evidence="1">
    <location>
        <begin position="247"/>
        <end position="266"/>
    </location>
</feature>
<name>A0A9P4S5U6_9PEZI</name>
<feature type="domain" description="Acyltransferase 3" evidence="2">
    <location>
        <begin position="8"/>
        <end position="353"/>
    </location>
</feature>
<feature type="transmembrane region" description="Helical" evidence="1">
    <location>
        <begin position="105"/>
        <end position="125"/>
    </location>
</feature>
<gene>
    <name evidence="3" type="ORF">M501DRAFT_941567</name>
</gene>
<dbReference type="AlphaFoldDB" id="A0A9P4S5U6"/>
<keyword evidence="1" id="KW-1133">Transmembrane helix</keyword>
<feature type="transmembrane region" description="Helical" evidence="1">
    <location>
        <begin position="174"/>
        <end position="196"/>
    </location>
</feature>
<sequence>MAPPRDANWVDGLRGIASFMVVCGHLCTCFAPYLHAPAMGPEGPAVLFQLPFFRLCVGGRSAVGLFFLITGYVNSIGPISKSRAGNTEAAFTGLAKSSLSRSGKLILPTATATLFSWFLANTNAYHMTMHVDSTWIRQGFHRQEPTVWKALKSLTKAEISAWTTGWNEYDGTQWTLILFLEGAFMVYLTMLATVLCKPRARKLVYFLLYAYSWMTGEIKAQIKCLNIIVGMVLAEAQSEYGSRATSILPTPVPSLLIILGMFMAGYPQDVPHHAPWSNAMTRFLHPLVPSGTDVRRYWDHLGAATVMIGVFHSKNARKVLTSPLFNFLGRVSFPVYLLHNQLIKSVLTWMIYLPSAMNPPVNEKGEQQDLQRGSLTHVLVAIAIFYWILYRLAYFWVQNIDPVLARAVDRMTEWAYGEGSPIYKPVLATHNGHAAGGKVEQEKRPE</sequence>
<dbReference type="InterPro" id="IPR002656">
    <property type="entry name" value="Acyl_transf_3_dom"/>
</dbReference>
<organism evidence="3 4">
    <name type="scientific">Patellaria atrata CBS 101060</name>
    <dbReference type="NCBI Taxonomy" id="1346257"/>
    <lineage>
        <taxon>Eukaryota</taxon>
        <taxon>Fungi</taxon>
        <taxon>Dikarya</taxon>
        <taxon>Ascomycota</taxon>
        <taxon>Pezizomycotina</taxon>
        <taxon>Dothideomycetes</taxon>
        <taxon>Dothideomycetes incertae sedis</taxon>
        <taxon>Patellariales</taxon>
        <taxon>Patellariaceae</taxon>
        <taxon>Patellaria</taxon>
    </lineage>
</organism>
<accession>A0A9P4S5U6</accession>
<keyword evidence="4" id="KW-1185">Reference proteome</keyword>
<dbReference type="GO" id="GO:0016747">
    <property type="term" value="F:acyltransferase activity, transferring groups other than amino-acyl groups"/>
    <property type="evidence" value="ECO:0007669"/>
    <property type="project" value="InterPro"/>
</dbReference>
<reference evidence="3" key="1">
    <citation type="journal article" date="2020" name="Stud. Mycol.">
        <title>101 Dothideomycetes genomes: a test case for predicting lifestyles and emergence of pathogens.</title>
        <authorList>
            <person name="Haridas S."/>
            <person name="Albert R."/>
            <person name="Binder M."/>
            <person name="Bloem J."/>
            <person name="Labutti K."/>
            <person name="Salamov A."/>
            <person name="Andreopoulos B."/>
            <person name="Baker S."/>
            <person name="Barry K."/>
            <person name="Bills G."/>
            <person name="Bluhm B."/>
            <person name="Cannon C."/>
            <person name="Castanera R."/>
            <person name="Culley D."/>
            <person name="Daum C."/>
            <person name="Ezra D."/>
            <person name="Gonzalez J."/>
            <person name="Henrissat B."/>
            <person name="Kuo A."/>
            <person name="Liang C."/>
            <person name="Lipzen A."/>
            <person name="Lutzoni F."/>
            <person name="Magnuson J."/>
            <person name="Mondo S."/>
            <person name="Nolan M."/>
            <person name="Ohm R."/>
            <person name="Pangilinan J."/>
            <person name="Park H.-J."/>
            <person name="Ramirez L."/>
            <person name="Alfaro M."/>
            <person name="Sun H."/>
            <person name="Tritt A."/>
            <person name="Yoshinaga Y."/>
            <person name="Zwiers L.-H."/>
            <person name="Turgeon B."/>
            <person name="Goodwin S."/>
            <person name="Spatafora J."/>
            <person name="Crous P."/>
            <person name="Grigoriev I."/>
        </authorList>
    </citation>
    <scope>NUCLEOTIDE SEQUENCE</scope>
    <source>
        <strain evidence="3">CBS 101060</strain>
    </source>
</reference>
<dbReference type="OrthoDB" id="5405781at2759"/>
<dbReference type="EMBL" id="MU006107">
    <property type="protein sequence ID" value="KAF2835730.1"/>
    <property type="molecule type" value="Genomic_DNA"/>
</dbReference>
<feature type="transmembrane region" description="Helical" evidence="1">
    <location>
        <begin position="374"/>
        <end position="397"/>
    </location>
</feature>
<evidence type="ECO:0000313" key="4">
    <source>
        <dbReference type="Proteomes" id="UP000799429"/>
    </source>
</evidence>
<feature type="transmembrane region" description="Helical" evidence="1">
    <location>
        <begin position="12"/>
        <end position="34"/>
    </location>
</feature>
<keyword evidence="1" id="KW-0472">Membrane</keyword>
<dbReference type="InterPro" id="IPR050879">
    <property type="entry name" value="Acyltransferase_3"/>
</dbReference>